<feature type="chain" id="PRO_5016234872" description="Lipocalin-like protein" evidence="1">
    <location>
        <begin position="24"/>
        <end position="148"/>
    </location>
</feature>
<name>A0A327YPW7_9FLAO</name>
<keyword evidence="3" id="KW-1185">Reference proteome</keyword>
<gene>
    <name evidence="2" type="ORF">B0I03_104127</name>
</gene>
<protein>
    <recommendedName>
        <fullName evidence="4">Lipocalin-like protein</fullName>
    </recommendedName>
</protein>
<organism evidence="2 3">
    <name type="scientific">Flavobacterium aquaticum</name>
    <dbReference type="NCBI Taxonomy" id="1236486"/>
    <lineage>
        <taxon>Bacteria</taxon>
        <taxon>Pseudomonadati</taxon>
        <taxon>Bacteroidota</taxon>
        <taxon>Flavobacteriia</taxon>
        <taxon>Flavobacteriales</taxon>
        <taxon>Flavobacteriaceae</taxon>
        <taxon>Flavobacterium</taxon>
    </lineage>
</organism>
<accession>A0A327YPW7</accession>
<dbReference type="Proteomes" id="UP000249620">
    <property type="component" value="Unassembled WGS sequence"/>
</dbReference>
<comment type="caution">
    <text evidence="2">The sequence shown here is derived from an EMBL/GenBank/DDBJ whole genome shotgun (WGS) entry which is preliminary data.</text>
</comment>
<dbReference type="AlphaFoldDB" id="A0A327YPW7"/>
<dbReference type="EMBL" id="QLMI01000004">
    <property type="protein sequence ID" value="RAK22602.1"/>
    <property type="molecule type" value="Genomic_DNA"/>
</dbReference>
<reference evidence="2 3" key="1">
    <citation type="submission" date="2018-06" db="EMBL/GenBank/DDBJ databases">
        <title>Genomic Encyclopedia of Type Strains, Phase III (KMG-III): the genomes of soil and plant-associated and newly described type strains.</title>
        <authorList>
            <person name="Whitman W."/>
        </authorList>
    </citation>
    <scope>NUCLEOTIDE SEQUENCE [LARGE SCALE GENOMIC DNA]</scope>
    <source>
        <strain evidence="2 3">CGMCC 1.12398</strain>
    </source>
</reference>
<proteinExistence type="predicted"/>
<evidence type="ECO:0000313" key="2">
    <source>
        <dbReference type="EMBL" id="RAK22602.1"/>
    </source>
</evidence>
<evidence type="ECO:0000313" key="3">
    <source>
        <dbReference type="Proteomes" id="UP000249620"/>
    </source>
</evidence>
<keyword evidence="1" id="KW-0732">Signal</keyword>
<dbReference type="RefSeq" id="WP_146603271.1">
    <property type="nucleotide sequence ID" value="NZ_QLMI01000004.1"/>
</dbReference>
<dbReference type="OrthoDB" id="826659at2"/>
<feature type="signal peptide" evidence="1">
    <location>
        <begin position="1"/>
        <end position="23"/>
    </location>
</feature>
<evidence type="ECO:0000256" key="1">
    <source>
        <dbReference type="SAM" id="SignalP"/>
    </source>
</evidence>
<sequence length="148" mass="16142">MKKLKLISILSLLFVLNVASMCSDDDDTSTQVSNPTEITSTVTEGSWVVTLFKEDDVVQTSNYSGYSFTFDADGSLSATNGVTTQSGDWSTYTDSGYTKLDIMFTAIDGPFEEISEDWNVISKTATKIELKHVSGGDGSIDYLTLEKD</sequence>
<evidence type="ECO:0008006" key="4">
    <source>
        <dbReference type="Google" id="ProtNLM"/>
    </source>
</evidence>